<dbReference type="Pfam" id="PF14336">
    <property type="entry name" value="GLUCM-like_C"/>
    <property type="match status" value="1"/>
</dbReference>
<dbReference type="RefSeq" id="WP_069980423.1">
    <property type="nucleotide sequence ID" value="NZ_CP017269.1"/>
</dbReference>
<evidence type="ECO:0000259" key="1">
    <source>
        <dbReference type="Pfam" id="PF14336"/>
    </source>
</evidence>
<reference evidence="2 3" key="1">
    <citation type="submission" date="2016-09" db="EMBL/GenBank/DDBJ databases">
        <title>Genomic analysis reveals versatility of anaerobic energy metabolism of Geosporobacter ferrireducens IRF9 of phylum Firmicutes.</title>
        <authorList>
            <person name="Kim S.-J."/>
        </authorList>
    </citation>
    <scope>NUCLEOTIDE SEQUENCE [LARGE SCALE GENOMIC DNA]</scope>
    <source>
        <strain evidence="2 3">IRF9</strain>
    </source>
</reference>
<dbReference type="STRING" id="1424294.Gferi_22755"/>
<feature type="domain" description="D-glutamate cyclase-like C-terminal" evidence="1">
    <location>
        <begin position="9"/>
        <end position="281"/>
    </location>
</feature>
<gene>
    <name evidence="2" type="ORF">Gferi_22755</name>
</gene>
<evidence type="ECO:0000313" key="3">
    <source>
        <dbReference type="Proteomes" id="UP000095743"/>
    </source>
</evidence>
<dbReference type="EMBL" id="CP017269">
    <property type="protein sequence ID" value="AOT72108.1"/>
    <property type="molecule type" value="Genomic_DNA"/>
</dbReference>
<organism evidence="2 3">
    <name type="scientific">Geosporobacter ferrireducens</name>
    <dbReference type="NCBI Taxonomy" id="1424294"/>
    <lineage>
        <taxon>Bacteria</taxon>
        <taxon>Bacillati</taxon>
        <taxon>Bacillota</taxon>
        <taxon>Clostridia</taxon>
        <taxon>Peptostreptococcales</taxon>
        <taxon>Thermotaleaceae</taxon>
        <taxon>Geosporobacter</taxon>
    </lineage>
</organism>
<dbReference type="Gene3D" id="3.90.1640.20">
    <property type="entry name" value="TON_0340"/>
    <property type="match status" value="1"/>
</dbReference>
<sequence>METTYFQQIENIIGKNLERRGMDKIKLDGQLEKAVRELFHGNRIFIVTGFVIKQTLTGETDGPIGAISLASALEQMGKEVVLVTDQYSGDLLYRGLKTKGMNTLVEIIYHEKELELSKKLIEKYRPSHVVAIERPGRAIDGRIYSMRGEDLSDLVPNTDILFEESKKQGIITIAVGDGGNEIGMGKIRPYIVDAVHKGDQICAAFETDILIIAGVSNWGGHALAAALSLEAQRMLLHDLNTERALLKSIVQSGAVDGCTKKRTLTVDGLSLAENLAVLKSLIDLVESMLAAKNSVCLSVS</sequence>
<dbReference type="OrthoDB" id="1668885at2"/>
<dbReference type="AlphaFoldDB" id="A0A1D8GMG0"/>
<dbReference type="PANTHER" id="PTHR32022">
    <property type="entry name" value="D-GLUTAMATE CYCLASE, MITOCHONDRIAL"/>
    <property type="match status" value="1"/>
</dbReference>
<name>A0A1D8GMG0_9FIRM</name>
<proteinExistence type="predicted"/>
<accession>A0A1D8GMG0</accession>
<dbReference type="Proteomes" id="UP000095743">
    <property type="component" value="Chromosome"/>
</dbReference>
<dbReference type="InterPro" id="IPR025504">
    <property type="entry name" value="GLUCM_C"/>
</dbReference>
<dbReference type="KEGG" id="gfe:Gferi_22755"/>
<dbReference type="PANTHER" id="PTHR32022:SF10">
    <property type="entry name" value="D-GLUTAMATE CYCLASE, MITOCHONDRIAL"/>
    <property type="match status" value="1"/>
</dbReference>
<keyword evidence="3" id="KW-1185">Reference proteome</keyword>
<protein>
    <recommendedName>
        <fullName evidence="1">D-glutamate cyclase-like C-terminal domain-containing protein</fullName>
    </recommendedName>
</protein>
<evidence type="ECO:0000313" key="2">
    <source>
        <dbReference type="EMBL" id="AOT72108.1"/>
    </source>
</evidence>